<dbReference type="EMBL" id="AQHR01000085">
    <property type="protein sequence ID" value="EON76374.1"/>
    <property type="molecule type" value="Genomic_DNA"/>
</dbReference>
<evidence type="ECO:0000313" key="6">
    <source>
        <dbReference type="EMBL" id="EON76374.1"/>
    </source>
</evidence>
<proteinExistence type="predicted"/>
<sequence length="338" mass="38428">MLYFYRYVLQNLYLYPKLINDLILKNEKMKKFSLMCFALLVVCTGAGFSQQISPTPEQIIALTSQWTGERFPDGRPKVPDELLERLSNVSMEEAWGILRNRGYNNQFENDWIILRDDQVMTGRAVTAQYMPLRPDANDLVREIGKKEGRAQSGGTNSWPIDTLVEGDIYVADGFGKIVDGTLIGDNLGTSIYTKSKRGVVFNGAVRDMAGLLEIEGFNGWVKGHDPSYIQEMMLSTINYPVKIGRAHVLPGDAVLANKWGVVFIPAHLLADLVINAEFIVLRDQFALQRLREQKYTPGQIDSSWSDSIKTDFLDWLSKKQDLPMSRAELEEFMKDRTW</sequence>
<keyword evidence="7" id="KW-1185">Reference proteome</keyword>
<dbReference type="PANTHER" id="PTHR33254">
    <property type="entry name" value="4-HYDROXY-4-METHYL-2-OXOGLUTARATE ALDOLASE 3-RELATED"/>
    <property type="match status" value="1"/>
</dbReference>
<evidence type="ECO:0000256" key="3">
    <source>
        <dbReference type="ARBA" id="ARBA00029596"/>
    </source>
</evidence>
<keyword evidence="5" id="KW-0479">Metal-binding</keyword>
<dbReference type="GO" id="GO:0046872">
    <property type="term" value="F:metal ion binding"/>
    <property type="evidence" value="ECO:0007669"/>
    <property type="project" value="UniProtKB-KW"/>
</dbReference>
<keyword evidence="6" id="KW-0413">Isomerase</keyword>
<name>R7ZQT5_9BACT</name>
<evidence type="ECO:0000313" key="7">
    <source>
        <dbReference type="Proteomes" id="UP000013909"/>
    </source>
</evidence>
<protein>
    <recommendedName>
        <fullName evidence="2">Putative 4-hydroxy-4-methyl-2-oxoglutarate aldolase</fullName>
    </recommendedName>
    <alternativeName>
        <fullName evidence="3">Regulator of ribonuclease activity homolog</fullName>
    </alternativeName>
    <alternativeName>
        <fullName evidence="4">RraA-like protein</fullName>
    </alternativeName>
</protein>
<accession>R7ZQT5</accession>
<evidence type="ECO:0000256" key="4">
    <source>
        <dbReference type="ARBA" id="ARBA00030169"/>
    </source>
</evidence>
<dbReference type="InterPro" id="IPR036704">
    <property type="entry name" value="RraA/RraA-like_sf"/>
</dbReference>
<dbReference type="InterPro" id="IPR005493">
    <property type="entry name" value="RraA/RraA-like"/>
</dbReference>
<evidence type="ECO:0000256" key="1">
    <source>
        <dbReference type="ARBA" id="ARBA00001968"/>
    </source>
</evidence>
<dbReference type="AlphaFoldDB" id="R7ZQT5"/>
<keyword evidence="5" id="KW-0460">Magnesium</keyword>
<dbReference type="Proteomes" id="UP000013909">
    <property type="component" value="Unassembled WGS sequence"/>
</dbReference>
<feature type="binding site" evidence="5">
    <location>
        <position position="206"/>
    </location>
    <ligand>
        <name>substrate</name>
    </ligand>
</feature>
<evidence type="ECO:0000256" key="5">
    <source>
        <dbReference type="PIRSR" id="PIRSR605493-1"/>
    </source>
</evidence>
<comment type="cofactor">
    <cofactor evidence="5">
        <name>Mg(2+)</name>
        <dbReference type="ChEBI" id="CHEBI:18420"/>
    </cofactor>
</comment>
<dbReference type="Gene3D" id="3.50.30.40">
    <property type="entry name" value="Ribonuclease E inhibitor RraA/RraA-like"/>
    <property type="match status" value="1"/>
</dbReference>
<dbReference type="Pfam" id="PF03737">
    <property type="entry name" value="RraA-like"/>
    <property type="match status" value="1"/>
</dbReference>
<comment type="caution">
    <text evidence="6">The sequence shown here is derived from an EMBL/GenBank/DDBJ whole genome shotgun (WGS) entry which is preliminary data.</text>
</comment>
<reference evidence="6 7" key="1">
    <citation type="submission" date="2013-02" db="EMBL/GenBank/DDBJ databases">
        <title>A novel strain isolated from Lonar lake, Maharashtra, India.</title>
        <authorList>
            <person name="Singh A."/>
        </authorList>
    </citation>
    <scope>NUCLEOTIDE SEQUENCE [LARGE SCALE GENOMIC DNA]</scope>
    <source>
        <strain evidence="6 7">AK24</strain>
    </source>
</reference>
<feature type="binding site" evidence="5">
    <location>
        <begin position="184"/>
        <end position="187"/>
    </location>
    <ligand>
        <name>substrate</name>
    </ligand>
</feature>
<dbReference type="PANTHER" id="PTHR33254:SF4">
    <property type="entry name" value="4-HYDROXY-4-METHYL-2-OXOGLUTARATE ALDOLASE 3-RELATED"/>
    <property type="match status" value="1"/>
</dbReference>
<organism evidence="6 7">
    <name type="scientific">Lunatimonas lonarensis</name>
    <dbReference type="NCBI Taxonomy" id="1232681"/>
    <lineage>
        <taxon>Bacteria</taxon>
        <taxon>Pseudomonadati</taxon>
        <taxon>Bacteroidota</taxon>
        <taxon>Cytophagia</taxon>
        <taxon>Cytophagales</taxon>
        <taxon>Cyclobacteriaceae</taxon>
    </lineage>
</organism>
<feature type="binding site" evidence="5">
    <location>
        <position position="207"/>
    </location>
    <ligand>
        <name>Mg(2+)</name>
        <dbReference type="ChEBI" id="CHEBI:18420"/>
    </ligand>
</feature>
<comment type="cofactor">
    <cofactor evidence="1">
        <name>a divalent metal cation</name>
        <dbReference type="ChEBI" id="CHEBI:60240"/>
    </cofactor>
</comment>
<evidence type="ECO:0000256" key="2">
    <source>
        <dbReference type="ARBA" id="ARBA00016549"/>
    </source>
</evidence>
<dbReference type="GO" id="GO:0016853">
    <property type="term" value="F:isomerase activity"/>
    <property type="evidence" value="ECO:0007669"/>
    <property type="project" value="UniProtKB-KW"/>
</dbReference>
<gene>
    <name evidence="6" type="ORF">ADIS_2824</name>
</gene>
<dbReference type="PATRIC" id="fig|1288963.3.peg.2811"/>
<dbReference type="STRING" id="1232681.ADIS_2824"/>
<dbReference type="SUPFAM" id="SSF89562">
    <property type="entry name" value="RraA-like"/>
    <property type="match status" value="1"/>
</dbReference>